<reference evidence="3 5" key="1">
    <citation type="journal article" date="2014" name="BMC Genomics">
        <title>Genome sequence of Anopheles sinensis provides insight into genetics basis of mosquito competence for malaria parasites.</title>
        <authorList>
            <person name="Zhou D."/>
            <person name="Zhang D."/>
            <person name="Ding G."/>
            <person name="Shi L."/>
            <person name="Hou Q."/>
            <person name="Ye Y."/>
            <person name="Xu Y."/>
            <person name="Zhou H."/>
            <person name="Xiong C."/>
            <person name="Li S."/>
            <person name="Yu J."/>
            <person name="Hong S."/>
            <person name="Yu X."/>
            <person name="Zou P."/>
            <person name="Chen C."/>
            <person name="Chang X."/>
            <person name="Wang W."/>
            <person name="Lv Y."/>
            <person name="Sun Y."/>
            <person name="Ma L."/>
            <person name="Shen B."/>
            <person name="Zhu C."/>
        </authorList>
    </citation>
    <scope>NUCLEOTIDE SEQUENCE [LARGE SCALE GENOMIC DNA]</scope>
</reference>
<keyword evidence="5" id="KW-1185">Reference proteome</keyword>
<dbReference type="Proteomes" id="UP000030765">
    <property type="component" value="Unassembled WGS sequence"/>
</dbReference>
<dbReference type="AlphaFoldDB" id="A0A084VDV6"/>
<dbReference type="EMBL" id="ATLV01011807">
    <property type="status" value="NOT_ANNOTATED_CDS"/>
    <property type="molecule type" value="Genomic_DNA"/>
</dbReference>
<evidence type="ECO:0000313" key="5">
    <source>
        <dbReference type="Proteomes" id="UP000030765"/>
    </source>
</evidence>
<dbReference type="EMBL" id="KE524723">
    <property type="protein sequence ID" value="KFB36150.1"/>
    <property type="molecule type" value="Genomic_DNA"/>
</dbReference>
<organism evidence="3">
    <name type="scientific">Anopheles sinensis</name>
    <name type="common">Mosquito</name>
    <dbReference type="NCBI Taxonomy" id="74873"/>
    <lineage>
        <taxon>Eukaryota</taxon>
        <taxon>Metazoa</taxon>
        <taxon>Ecdysozoa</taxon>
        <taxon>Arthropoda</taxon>
        <taxon>Hexapoda</taxon>
        <taxon>Insecta</taxon>
        <taxon>Pterygota</taxon>
        <taxon>Neoptera</taxon>
        <taxon>Endopterygota</taxon>
        <taxon>Diptera</taxon>
        <taxon>Nematocera</taxon>
        <taxon>Culicoidea</taxon>
        <taxon>Culicidae</taxon>
        <taxon>Anophelinae</taxon>
        <taxon>Anopheles</taxon>
    </lineage>
</organism>
<name>A0A084VDV6_ANOSI</name>
<proteinExistence type="predicted"/>
<reference evidence="4" key="2">
    <citation type="submission" date="2020-05" db="UniProtKB">
        <authorList>
            <consortium name="EnsemblMetazoa"/>
        </authorList>
    </citation>
    <scope>IDENTIFICATION</scope>
</reference>
<evidence type="ECO:0000313" key="4">
    <source>
        <dbReference type="EnsemblMetazoa" id="ASIC003202-PA"/>
    </source>
</evidence>
<feature type="region of interest" description="Disordered" evidence="1">
    <location>
        <begin position="33"/>
        <end position="57"/>
    </location>
</feature>
<accession>A0A084VDV6</accession>
<keyword evidence="2" id="KW-0732">Signal</keyword>
<evidence type="ECO:0000313" key="3">
    <source>
        <dbReference type="EMBL" id="KFB36150.1"/>
    </source>
</evidence>
<feature type="chain" id="PRO_5001783523" evidence="2">
    <location>
        <begin position="32"/>
        <end position="91"/>
    </location>
</feature>
<sequence length="91" mass="10069">MTGKQRSRSAAHHQLSMVAALLVLLITTLSAVRTSSSEPRTPHKDGENLLSLNNRPFPAPLPRRFRSDFATELPVAKHESSTRLPVRNNVS</sequence>
<protein>
    <submittedName>
        <fullName evidence="3 4">Uncharacterized protein</fullName>
    </submittedName>
</protein>
<feature type="signal peptide" evidence="2">
    <location>
        <begin position="1"/>
        <end position="31"/>
    </location>
</feature>
<dbReference type="EnsemblMetazoa" id="ASIC003202-RA">
    <property type="protein sequence ID" value="ASIC003202-PA"/>
    <property type="gene ID" value="ASIC003202"/>
</dbReference>
<evidence type="ECO:0000256" key="2">
    <source>
        <dbReference type="SAM" id="SignalP"/>
    </source>
</evidence>
<gene>
    <name evidence="3" type="ORF">ZHAS_00003202</name>
</gene>
<evidence type="ECO:0000256" key="1">
    <source>
        <dbReference type="SAM" id="MobiDB-lite"/>
    </source>
</evidence>
<dbReference type="VEuPathDB" id="VectorBase:ASIC003202"/>